<dbReference type="Proteomes" id="UP000291142">
    <property type="component" value="Unassembled WGS sequence"/>
</dbReference>
<dbReference type="PANTHER" id="PTHR33371:SF4">
    <property type="entry name" value="INTERMEMBRANE PHOSPHOLIPID TRANSPORT SYSTEM BINDING PROTEIN MLAD"/>
    <property type="match status" value="1"/>
</dbReference>
<organism evidence="3 4">
    <name type="scientific">Hyunsoonleella flava</name>
    <dbReference type="NCBI Taxonomy" id="2527939"/>
    <lineage>
        <taxon>Bacteria</taxon>
        <taxon>Pseudomonadati</taxon>
        <taxon>Bacteroidota</taxon>
        <taxon>Flavobacteriia</taxon>
        <taxon>Flavobacteriales</taxon>
        <taxon>Flavobacteriaceae</taxon>
    </lineage>
</organism>
<dbReference type="OrthoDB" id="9771725at2"/>
<dbReference type="EMBL" id="SIRT01000004">
    <property type="protein sequence ID" value="TBN04318.1"/>
    <property type="molecule type" value="Genomic_DNA"/>
</dbReference>
<feature type="domain" description="Mce/MlaD" evidence="2">
    <location>
        <begin position="40"/>
        <end position="117"/>
    </location>
</feature>
<keyword evidence="1" id="KW-1133">Transmembrane helix</keyword>
<dbReference type="AlphaFoldDB" id="A0A4Q9FE97"/>
<dbReference type="InterPro" id="IPR003399">
    <property type="entry name" value="Mce/MlaD"/>
</dbReference>
<feature type="transmembrane region" description="Helical" evidence="1">
    <location>
        <begin position="12"/>
        <end position="30"/>
    </location>
</feature>
<dbReference type="RefSeq" id="WP_130963788.1">
    <property type="nucleotide sequence ID" value="NZ_SIRT01000004.1"/>
</dbReference>
<accession>A0A4Q9FE97</accession>
<evidence type="ECO:0000256" key="1">
    <source>
        <dbReference type="SAM" id="Phobius"/>
    </source>
</evidence>
<keyword evidence="4" id="KW-1185">Reference proteome</keyword>
<evidence type="ECO:0000313" key="3">
    <source>
        <dbReference type="EMBL" id="TBN04318.1"/>
    </source>
</evidence>
<sequence>MKNTNPQKLRLGGFVIIGTILFIAGVYLIGQRQEMFKKTFTISTFFQNVNGLQKGNNVRYSGIDIGTVKDIIMINDSTIQVNMNIDEKIIKHIKKDAIATIGSDGLVGNMIVNIVPGKNGASAITSGDVIESFSKIGADDILSTLSVSSENAAILTSDLLKITHAMTQGKGTFGVLLNDTIMAKDLKQSISNLKTTIRGASTSIDELNQIITHLKTDDKTVLGMLINDTISGKKLKNIVQNLEYSSLEIKKVVDDINNVVDDFNSSDGTFNYLVKDTSLVSNLKTTLKNINEGTDKFNQNMEALKHNFLTRGYFRKLERQEKKDTKNQKDSISQ</sequence>
<dbReference type="InterPro" id="IPR052336">
    <property type="entry name" value="MlaD_Phospholipid_Transporter"/>
</dbReference>
<reference evidence="3 4" key="1">
    <citation type="submission" date="2019-02" db="EMBL/GenBank/DDBJ databases">
        <title>Hyunsoonleella sp., isolated from marine sediment.</title>
        <authorList>
            <person name="Liu B.-T."/>
        </authorList>
    </citation>
    <scope>NUCLEOTIDE SEQUENCE [LARGE SCALE GENOMIC DNA]</scope>
    <source>
        <strain evidence="3 4">T58</strain>
    </source>
</reference>
<dbReference type="Pfam" id="PF02470">
    <property type="entry name" value="MlaD"/>
    <property type="match status" value="1"/>
</dbReference>
<dbReference type="PANTHER" id="PTHR33371">
    <property type="entry name" value="INTERMEMBRANE PHOSPHOLIPID TRANSPORT SYSTEM BINDING PROTEIN MLAD-RELATED"/>
    <property type="match status" value="1"/>
</dbReference>
<keyword evidence="1" id="KW-0812">Transmembrane</keyword>
<comment type="caution">
    <text evidence="3">The sequence shown here is derived from an EMBL/GenBank/DDBJ whole genome shotgun (WGS) entry which is preliminary data.</text>
</comment>
<name>A0A4Q9FE97_9FLAO</name>
<gene>
    <name evidence="3" type="ORF">EYD45_06780</name>
</gene>
<evidence type="ECO:0000259" key="2">
    <source>
        <dbReference type="Pfam" id="PF02470"/>
    </source>
</evidence>
<proteinExistence type="predicted"/>
<evidence type="ECO:0000313" key="4">
    <source>
        <dbReference type="Proteomes" id="UP000291142"/>
    </source>
</evidence>
<keyword evidence="1" id="KW-0472">Membrane</keyword>
<protein>
    <submittedName>
        <fullName evidence="3">MCE family protein</fullName>
    </submittedName>
</protein>